<dbReference type="GO" id="GO:0008686">
    <property type="term" value="F:3,4-dihydroxy-2-butanone-4-phosphate synthase activity"/>
    <property type="evidence" value="ECO:0007669"/>
    <property type="project" value="TreeGrafter"/>
</dbReference>
<dbReference type="NCBIfam" id="NF001591">
    <property type="entry name" value="PRK00393.1"/>
    <property type="match status" value="1"/>
</dbReference>
<dbReference type="InterPro" id="IPR000926">
    <property type="entry name" value="RibA"/>
</dbReference>
<dbReference type="RefSeq" id="WP_129315779.1">
    <property type="nucleotide sequence ID" value="NZ_NOIQ01000012.1"/>
</dbReference>
<gene>
    <name evidence="13" type="primary">ribA</name>
    <name evidence="13" type="ORF">GMA10_05765</name>
</gene>
<evidence type="ECO:0000313" key="14">
    <source>
        <dbReference type="Proteomes" id="UP000462152"/>
    </source>
</evidence>
<evidence type="ECO:0000313" key="13">
    <source>
        <dbReference type="EMBL" id="MUN54719.1"/>
    </source>
</evidence>
<feature type="region of interest" description="Disordered" evidence="11">
    <location>
        <begin position="211"/>
        <end position="242"/>
    </location>
</feature>
<dbReference type="InterPro" id="IPR032677">
    <property type="entry name" value="GTP_cyclohydro_II"/>
</dbReference>
<dbReference type="Proteomes" id="UP000462152">
    <property type="component" value="Unassembled WGS sequence"/>
</dbReference>
<evidence type="ECO:0000256" key="7">
    <source>
        <dbReference type="ARBA" id="ARBA00022801"/>
    </source>
</evidence>
<evidence type="ECO:0000256" key="1">
    <source>
        <dbReference type="ARBA" id="ARBA00001947"/>
    </source>
</evidence>
<keyword evidence="5" id="KW-0479">Metal-binding</keyword>
<organism evidence="13 14">
    <name type="scientific">Rothia koreensis</name>
    <dbReference type="NCBI Taxonomy" id="592378"/>
    <lineage>
        <taxon>Bacteria</taxon>
        <taxon>Bacillati</taxon>
        <taxon>Actinomycetota</taxon>
        <taxon>Actinomycetes</taxon>
        <taxon>Micrococcales</taxon>
        <taxon>Micrococcaceae</taxon>
        <taxon>Rothia</taxon>
    </lineage>
</organism>
<reference evidence="13 14" key="1">
    <citation type="submission" date="2019-12" db="EMBL/GenBank/DDBJ databases">
        <authorList>
            <person name="Li J."/>
            <person name="Shi Y."/>
            <person name="Xu G."/>
            <person name="Xiao D."/>
            <person name="Ran X."/>
        </authorList>
    </citation>
    <scope>NUCLEOTIDE SEQUENCE [LARGE SCALE GENOMIC DNA]</scope>
    <source>
        <strain evidence="13 14">JCM 15915</strain>
    </source>
</reference>
<dbReference type="CDD" id="cd00641">
    <property type="entry name" value="GTP_cyclohydro2"/>
    <property type="match status" value="1"/>
</dbReference>
<keyword evidence="8" id="KW-0862">Zinc</keyword>
<keyword evidence="14" id="KW-1185">Reference proteome</keyword>
<dbReference type="UniPathway" id="UPA00275"/>
<name>A0A7K1LHR4_9MICC</name>
<evidence type="ECO:0000256" key="4">
    <source>
        <dbReference type="ARBA" id="ARBA00022619"/>
    </source>
</evidence>
<comment type="caution">
    <text evidence="13">The sequence shown here is derived from an EMBL/GenBank/DDBJ whole genome shotgun (WGS) entry which is preliminary data.</text>
</comment>
<evidence type="ECO:0000259" key="12">
    <source>
        <dbReference type="Pfam" id="PF00925"/>
    </source>
</evidence>
<comment type="cofactor">
    <cofactor evidence="1">
        <name>Zn(2+)</name>
        <dbReference type="ChEBI" id="CHEBI:29105"/>
    </cofactor>
</comment>
<dbReference type="Gene3D" id="3.40.50.10990">
    <property type="entry name" value="GTP cyclohydrolase II"/>
    <property type="match status" value="1"/>
</dbReference>
<dbReference type="GO" id="GO:0046872">
    <property type="term" value="F:metal ion binding"/>
    <property type="evidence" value="ECO:0007669"/>
    <property type="project" value="UniProtKB-KW"/>
</dbReference>
<dbReference type="PANTHER" id="PTHR21327:SF18">
    <property type="entry name" value="3,4-DIHYDROXY-2-BUTANONE 4-PHOSPHATE SYNTHASE"/>
    <property type="match status" value="1"/>
</dbReference>
<accession>A0A7K1LHR4</accession>
<dbReference type="EC" id="3.5.4.25" evidence="3"/>
<keyword evidence="7 13" id="KW-0378">Hydrolase</keyword>
<keyword evidence="9" id="KW-0342">GTP-binding</keyword>
<dbReference type="EMBL" id="WOGT01000002">
    <property type="protein sequence ID" value="MUN54719.1"/>
    <property type="molecule type" value="Genomic_DNA"/>
</dbReference>
<feature type="region of interest" description="Disordered" evidence="11">
    <location>
        <begin position="1"/>
        <end position="24"/>
    </location>
</feature>
<proteinExistence type="predicted"/>
<comment type="catalytic activity">
    <reaction evidence="10">
        <text>GTP + 4 H2O = 2,5-diamino-6-hydroxy-4-(5-phosphoribosylamino)-pyrimidine + formate + 2 phosphate + 3 H(+)</text>
        <dbReference type="Rhea" id="RHEA:23704"/>
        <dbReference type="ChEBI" id="CHEBI:15377"/>
        <dbReference type="ChEBI" id="CHEBI:15378"/>
        <dbReference type="ChEBI" id="CHEBI:15740"/>
        <dbReference type="ChEBI" id="CHEBI:37565"/>
        <dbReference type="ChEBI" id="CHEBI:43474"/>
        <dbReference type="ChEBI" id="CHEBI:58614"/>
        <dbReference type="EC" id="3.5.4.25"/>
    </reaction>
</comment>
<evidence type="ECO:0000256" key="2">
    <source>
        <dbReference type="ARBA" id="ARBA00004853"/>
    </source>
</evidence>
<dbReference type="SUPFAM" id="SSF142695">
    <property type="entry name" value="RibA-like"/>
    <property type="match status" value="1"/>
</dbReference>
<evidence type="ECO:0000256" key="3">
    <source>
        <dbReference type="ARBA" id="ARBA00012762"/>
    </source>
</evidence>
<evidence type="ECO:0000256" key="5">
    <source>
        <dbReference type="ARBA" id="ARBA00022723"/>
    </source>
</evidence>
<dbReference type="Pfam" id="PF00925">
    <property type="entry name" value="GTP_cyclohydro2"/>
    <property type="match status" value="1"/>
</dbReference>
<dbReference type="PANTHER" id="PTHR21327">
    <property type="entry name" value="GTP CYCLOHYDROLASE II-RELATED"/>
    <property type="match status" value="1"/>
</dbReference>
<feature type="compositionally biased region" description="Polar residues" evidence="11">
    <location>
        <begin position="232"/>
        <end position="242"/>
    </location>
</feature>
<sequence length="242" mass="26165">MTTAHSDPDEPVDSSQPVVVPTPQGNFSMRAWSFPDGHELMSATALDDTGQAIDADNPAPLVRIHSECLTGDVFGSLRCDCGPQLHQGLDQISARGGTLIYVKGHEGRGIGLVNKLKAYRLQDDGLDTVDANLALGFQADGRAYRQAARVLRELGITTLRLITNNPAKAEALTELGLVVGSLEPDEISPRKENARYLATKRDRMHHRLVLVPVETDQDEPTPRGPVDAVSSDDPNTNQPTTD</sequence>
<comment type="pathway">
    <text evidence="2">Cofactor biosynthesis; riboflavin biosynthesis; 5-amino-6-(D-ribitylamino)uracil from GTP: step 1/4.</text>
</comment>
<dbReference type="GO" id="GO:0009231">
    <property type="term" value="P:riboflavin biosynthetic process"/>
    <property type="evidence" value="ECO:0007669"/>
    <property type="project" value="UniProtKB-UniPathway"/>
</dbReference>
<dbReference type="OrthoDB" id="9793111at2"/>
<evidence type="ECO:0000256" key="11">
    <source>
        <dbReference type="SAM" id="MobiDB-lite"/>
    </source>
</evidence>
<keyword evidence="4" id="KW-0686">Riboflavin biosynthesis</keyword>
<dbReference type="InterPro" id="IPR036144">
    <property type="entry name" value="RibA-like_sf"/>
</dbReference>
<feature type="domain" description="GTP cyclohydrolase II" evidence="12">
    <location>
        <begin position="19"/>
        <end position="179"/>
    </location>
</feature>
<keyword evidence="6" id="KW-0547">Nucleotide-binding</keyword>
<feature type="compositionally biased region" description="Polar residues" evidence="11">
    <location>
        <begin position="13"/>
        <end position="24"/>
    </location>
</feature>
<evidence type="ECO:0000256" key="8">
    <source>
        <dbReference type="ARBA" id="ARBA00022833"/>
    </source>
</evidence>
<protein>
    <recommendedName>
        <fullName evidence="3">GTP cyclohydrolase II</fullName>
        <ecNumber evidence="3">3.5.4.25</ecNumber>
    </recommendedName>
</protein>
<dbReference type="GO" id="GO:0005829">
    <property type="term" value="C:cytosol"/>
    <property type="evidence" value="ECO:0007669"/>
    <property type="project" value="TreeGrafter"/>
</dbReference>
<dbReference type="GO" id="GO:0005525">
    <property type="term" value="F:GTP binding"/>
    <property type="evidence" value="ECO:0007669"/>
    <property type="project" value="UniProtKB-KW"/>
</dbReference>
<evidence type="ECO:0000256" key="10">
    <source>
        <dbReference type="ARBA" id="ARBA00049295"/>
    </source>
</evidence>
<evidence type="ECO:0000256" key="6">
    <source>
        <dbReference type="ARBA" id="ARBA00022741"/>
    </source>
</evidence>
<evidence type="ECO:0000256" key="9">
    <source>
        <dbReference type="ARBA" id="ARBA00023134"/>
    </source>
</evidence>
<dbReference type="GO" id="GO:0003935">
    <property type="term" value="F:GTP cyclohydrolase II activity"/>
    <property type="evidence" value="ECO:0007669"/>
    <property type="project" value="UniProtKB-EC"/>
</dbReference>
<dbReference type="AlphaFoldDB" id="A0A7K1LHR4"/>